<dbReference type="AlphaFoldDB" id="A0A9W6T4F6"/>
<dbReference type="Pfam" id="PF10374">
    <property type="entry name" value="EST1"/>
    <property type="match status" value="1"/>
</dbReference>
<protein>
    <submittedName>
        <fullName evidence="4">Unnamed protein product</fullName>
    </submittedName>
</protein>
<dbReference type="PANTHER" id="PTHR15696:SF0">
    <property type="entry name" value="TELOMERASE-BINDING PROTEIN EST1A"/>
    <property type="match status" value="1"/>
</dbReference>
<evidence type="ECO:0000313" key="4">
    <source>
        <dbReference type="EMBL" id="GME76225.1"/>
    </source>
</evidence>
<dbReference type="InterPro" id="IPR045153">
    <property type="entry name" value="Est1/Ebs1-like"/>
</dbReference>
<dbReference type="GO" id="GO:0005697">
    <property type="term" value="C:telomerase holoenzyme complex"/>
    <property type="evidence" value="ECO:0007669"/>
    <property type="project" value="TreeGrafter"/>
</dbReference>
<evidence type="ECO:0000313" key="5">
    <source>
        <dbReference type="Proteomes" id="UP001165120"/>
    </source>
</evidence>
<feature type="compositionally biased region" description="Low complexity" evidence="1">
    <location>
        <begin position="125"/>
        <end position="159"/>
    </location>
</feature>
<feature type="domain" description="Telomerase activating protein Est1-like N-terminal" evidence="3">
    <location>
        <begin position="92"/>
        <end position="283"/>
    </location>
</feature>
<feature type="domain" description="DNA/RNA-binding" evidence="2">
    <location>
        <begin position="304"/>
        <end position="507"/>
    </location>
</feature>
<name>A0A9W6T4F6_CANBO</name>
<dbReference type="EMBL" id="BSXN01002309">
    <property type="protein sequence ID" value="GME76225.1"/>
    <property type="molecule type" value="Genomic_DNA"/>
</dbReference>
<feature type="region of interest" description="Disordered" evidence="1">
    <location>
        <begin position="125"/>
        <end position="163"/>
    </location>
</feature>
<sequence>MSSVEDNNNISIKELITINQDKINDILNHRYTDESLLFGTIIFTQSKVQSYILTEFESQVKSKFIDTNNDNATGISNNLQDLNSKYLTPGNIVDKVWIAIHHPTIKYFQSQFYYLDKESRKLTNGNNNSNINGNGINSNNNTNNNSNNNINNNHNSNNNRRNDKTLNYKSVEFRKLFDSYVKFISKCYSFYFNVIHSLINKYNLSIYIPIKKICSTLKFELSKDVIKNLIDLPPATITDNDSHISNNNNSNTDTRNEVVSEIIYTIHKCILFIGDLSRYRTLIAKTYLPLNSISKEDNNNYSKSIELYKLSLLVLPSLGDPYNHIAIIDNLKDDKFNVVYNFMRSCLTTKPSIIGFNNLINFLSKDPLINPIFKQFEKLNCLNRDKITKNDRLELLKTEFLILLNYYLLPNKWKLKEGYLFKNYKIKDIQNDFLLLLSKLDFHKQIFNDFYLKQLSILLGGFELLIDNNKNHPDLIQDKLIISNYLKFIMKYFMNMMKTSINNNKLNIDSSSSQSSDNNNNNK</sequence>
<dbReference type="InterPro" id="IPR018834">
    <property type="entry name" value="DNA/RNA-bd_Est1-type"/>
</dbReference>
<dbReference type="PANTHER" id="PTHR15696">
    <property type="entry name" value="SMG-7 SUPPRESSOR WITH MORPHOLOGICAL EFFECT ON GENITALIA PROTEIN 7"/>
    <property type="match status" value="1"/>
</dbReference>
<dbReference type="GO" id="GO:0070034">
    <property type="term" value="F:telomerase RNA binding"/>
    <property type="evidence" value="ECO:0007669"/>
    <property type="project" value="TreeGrafter"/>
</dbReference>
<comment type="caution">
    <text evidence="4">The sequence shown here is derived from an EMBL/GenBank/DDBJ whole genome shotgun (WGS) entry which is preliminary data.</text>
</comment>
<keyword evidence="5" id="KW-1185">Reference proteome</keyword>
<dbReference type="SUPFAM" id="SSF48452">
    <property type="entry name" value="TPR-like"/>
    <property type="match status" value="1"/>
</dbReference>
<organism evidence="4 5">
    <name type="scientific">Candida boidinii</name>
    <name type="common">Yeast</name>
    <dbReference type="NCBI Taxonomy" id="5477"/>
    <lineage>
        <taxon>Eukaryota</taxon>
        <taxon>Fungi</taxon>
        <taxon>Dikarya</taxon>
        <taxon>Ascomycota</taxon>
        <taxon>Saccharomycotina</taxon>
        <taxon>Pichiomycetes</taxon>
        <taxon>Pichiales</taxon>
        <taxon>Pichiaceae</taxon>
        <taxon>Ogataea</taxon>
        <taxon>Ogataea/Candida clade</taxon>
    </lineage>
</organism>
<evidence type="ECO:0000259" key="3">
    <source>
        <dbReference type="Pfam" id="PF10374"/>
    </source>
</evidence>
<dbReference type="InterPro" id="IPR019458">
    <property type="entry name" value="Est1-like_N"/>
</dbReference>
<gene>
    <name evidence="4" type="ORF">Cboi02_000509800</name>
</gene>
<dbReference type="Gene3D" id="1.25.40.10">
    <property type="entry name" value="Tetratricopeptide repeat domain"/>
    <property type="match status" value="1"/>
</dbReference>
<dbReference type="GO" id="GO:0042162">
    <property type="term" value="F:telomeric DNA binding"/>
    <property type="evidence" value="ECO:0007669"/>
    <property type="project" value="TreeGrafter"/>
</dbReference>
<accession>A0A9W6T4F6</accession>
<evidence type="ECO:0000259" key="2">
    <source>
        <dbReference type="Pfam" id="PF10373"/>
    </source>
</evidence>
<dbReference type="Proteomes" id="UP001165120">
    <property type="component" value="Unassembled WGS sequence"/>
</dbReference>
<evidence type="ECO:0000256" key="1">
    <source>
        <dbReference type="SAM" id="MobiDB-lite"/>
    </source>
</evidence>
<dbReference type="Pfam" id="PF10373">
    <property type="entry name" value="EST1_DNA_bind"/>
    <property type="match status" value="1"/>
</dbReference>
<reference evidence="4" key="1">
    <citation type="submission" date="2023-04" db="EMBL/GenBank/DDBJ databases">
        <title>Candida boidinii NBRC 10035.</title>
        <authorList>
            <person name="Ichikawa N."/>
            <person name="Sato H."/>
            <person name="Tonouchi N."/>
        </authorList>
    </citation>
    <scope>NUCLEOTIDE SEQUENCE</scope>
    <source>
        <strain evidence="4">NBRC 10035</strain>
    </source>
</reference>
<dbReference type="InterPro" id="IPR011990">
    <property type="entry name" value="TPR-like_helical_dom_sf"/>
</dbReference>
<proteinExistence type="predicted"/>
<dbReference type="GO" id="GO:0000184">
    <property type="term" value="P:nuclear-transcribed mRNA catabolic process, nonsense-mediated decay"/>
    <property type="evidence" value="ECO:0007669"/>
    <property type="project" value="TreeGrafter"/>
</dbReference>